<feature type="domain" description="Response regulatory" evidence="6">
    <location>
        <begin position="124"/>
        <end position="241"/>
    </location>
</feature>
<dbReference type="Gene3D" id="3.40.50.2300">
    <property type="match status" value="2"/>
</dbReference>
<dbReference type="RefSeq" id="WP_091982640.1">
    <property type="nucleotide sequence ID" value="NZ_FOLO01000009.1"/>
</dbReference>
<dbReference type="InterPro" id="IPR000160">
    <property type="entry name" value="GGDEF_dom"/>
</dbReference>
<keyword evidence="3" id="KW-0732">Signal</keyword>
<protein>
    <recommendedName>
        <fullName evidence="2">diguanylate cyclase</fullName>
        <ecNumber evidence="2">2.7.7.65</ecNumber>
    </recommendedName>
</protein>
<keyword evidence="9" id="KW-1185">Reference proteome</keyword>
<dbReference type="InterPro" id="IPR029787">
    <property type="entry name" value="Nucleotide_cyclase"/>
</dbReference>
<feature type="modified residue" description="4-aspartylphosphate" evidence="5">
    <location>
        <position position="53"/>
    </location>
</feature>
<dbReference type="NCBIfam" id="TIGR00254">
    <property type="entry name" value="GGDEF"/>
    <property type="match status" value="1"/>
</dbReference>
<dbReference type="GO" id="GO:0000160">
    <property type="term" value="P:phosphorelay signal transduction system"/>
    <property type="evidence" value="ECO:0007669"/>
    <property type="project" value="InterPro"/>
</dbReference>
<gene>
    <name evidence="8" type="ORF">SAMN02745724_01651</name>
</gene>
<feature type="domain" description="Response regulatory" evidence="6">
    <location>
        <begin position="4"/>
        <end position="116"/>
    </location>
</feature>
<dbReference type="InterPro" id="IPR050469">
    <property type="entry name" value="Diguanylate_Cyclase"/>
</dbReference>
<proteinExistence type="predicted"/>
<evidence type="ECO:0000256" key="5">
    <source>
        <dbReference type="PROSITE-ProRule" id="PRU00169"/>
    </source>
</evidence>
<dbReference type="Pfam" id="PF00990">
    <property type="entry name" value="GGDEF"/>
    <property type="match status" value="1"/>
</dbReference>
<dbReference type="InterPro" id="IPR043128">
    <property type="entry name" value="Rev_trsase/Diguanyl_cyclase"/>
</dbReference>
<evidence type="ECO:0000256" key="1">
    <source>
        <dbReference type="ARBA" id="ARBA00001946"/>
    </source>
</evidence>
<evidence type="ECO:0000256" key="4">
    <source>
        <dbReference type="ARBA" id="ARBA00034247"/>
    </source>
</evidence>
<evidence type="ECO:0000256" key="3">
    <source>
        <dbReference type="ARBA" id="ARBA00022729"/>
    </source>
</evidence>
<dbReference type="PANTHER" id="PTHR45138">
    <property type="entry name" value="REGULATORY COMPONENTS OF SENSORY TRANSDUCTION SYSTEM"/>
    <property type="match status" value="1"/>
</dbReference>
<dbReference type="InterPro" id="IPR001789">
    <property type="entry name" value="Sig_transdc_resp-reg_receiver"/>
</dbReference>
<dbReference type="SUPFAM" id="SSF55073">
    <property type="entry name" value="Nucleotide cyclase"/>
    <property type="match status" value="1"/>
</dbReference>
<dbReference type="STRING" id="1123010.SAMN02745724_01651"/>
<name>A0A1I1JBS8_9GAMM</name>
<dbReference type="SUPFAM" id="SSF52172">
    <property type="entry name" value="CheY-like"/>
    <property type="match status" value="2"/>
</dbReference>
<reference evidence="8 9" key="1">
    <citation type="submission" date="2016-10" db="EMBL/GenBank/DDBJ databases">
        <authorList>
            <person name="de Groot N.N."/>
        </authorList>
    </citation>
    <scope>NUCLEOTIDE SEQUENCE [LARGE SCALE GENOMIC DNA]</scope>
    <source>
        <strain evidence="8 9">DSM 6059</strain>
    </source>
</reference>
<accession>A0A1I1JBS8</accession>
<evidence type="ECO:0000313" key="9">
    <source>
        <dbReference type="Proteomes" id="UP000198862"/>
    </source>
</evidence>
<dbReference type="GO" id="GO:1902201">
    <property type="term" value="P:negative regulation of bacterial-type flagellum-dependent cell motility"/>
    <property type="evidence" value="ECO:0007669"/>
    <property type="project" value="TreeGrafter"/>
</dbReference>
<dbReference type="PROSITE" id="PS50887">
    <property type="entry name" value="GGDEF"/>
    <property type="match status" value="1"/>
</dbReference>
<dbReference type="AlphaFoldDB" id="A0A1I1JBS8"/>
<feature type="domain" description="GGDEF" evidence="7">
    <location>
        <begin position="284"/>
        <end position="409"/>
    </location>
</feature>
<dbReference type="EC" id="2.7.7.65" evidence="2"/>
<comment type="cofactor">
    <cofactor evidence="1">
        <name>Mg(2+)</name>
        <dbReference type="ChEBI" id="CHEBI:18420"/>
    </cofactor>
</comment>
<organism evidence="8 9">
    <name type="scientific">Pseudoalteromonas denitrificans DSM 6059</name>
    <dbReference type="NCBI Taxonomy" id="1123010"/>
    <lineage>
        <taxon>Bacteria</taxon>
        <taxon>Pseudomonadati</taxon>
        <taxon>Pseudomonadota</taxon>
        <taxon>Gammaproteobacteria</taxon>
        <taxon>Alteromonadales</taxon>
        <taxon>Pseudoalteromonadaceae</taxon>
        <taxon>Pseudoalteromonas</taxon>
    </lineage>
</organism>
<dbReference type="FunFam" id="3.30.70.270:FF:000001">
    <property type="entry name" value="Diguanylate cyclase domain protein"/>
    <property type="match status" value="1"/>
</dbReference>
<dbReference type="GO" id="GO:0043709">
    <property type="term" value="P:cell adhesion involved in single-species biofilm formation"/>
    <property type="evidence" value="ECO:0007669"/>
    <property type="project" value="TreeGrafter"/>
</dbReference>
<dbReference type="PANTHER" id="PTHR45138:SF9">
    <property type="entry name" value="DIGUANYLATE CYCLASE DGCM-RELATED"/>
    <property type="match status" value="1"/>
</dbReference>
<dbReference type="Gene3D" id="3.30.70.270">
    <property type="match status" value="1"/>
</dbReference>
<dbReference type="OrthoDB" id="9812260at2"/>
<dbReference type="Pfam" id="PF00072">
    <property type="entry name" value="Response_reg"/>
    <property type="match status" value="2"/>
</dbReference>
<dbReference type="SMART" id="SM00448">
    <property type="entry name" value="REC"/>
    <property type="match status" value="2"/>
</dbReference>
<feature type="modified residue" description="4-aspartylphosphate" evidence="5">
    <location>
        <position position="174"/>
    </location>
</feature>
<evidence type="ECO:0000256" key="2">
    <source>
        <dbReference type="ARBA" id="ARBA00012528"/>
    </source>
</evidence>
<dbReference type="GO" id="GO:0005886">
    <property type="term" value="C:plasma membrane"/>
    <property type="evidence" value="ECO:0007669"/>
    <property type="project" value="TreeGrafter"/>
</dbReference>
<dbReference type="InterPro" id="IPR018313">
    <property type="entry name" value="SBP_3_CS"/>
</dbReference>
<dbReference type="PROSITE" id="PS50110">
    <property type="entry name" value="RESPONSE_REGULATORY"/>
    <property type="match status" value="2"/>
</dbReference>
<dbReference type="GO" id="GO:0052621">
    <property type="term" value="F:diguanylate cyclase activity"/>
    <property type="evidence" value="ECO:0007669"/>
    <property type="project" value="UniProtKB-EC"/>
</dbReference>
<dbReference type="Proteomes" id="UP000198862">
    <property type="component" value="Unassembled WGS sequence"/>
</dbReference>
<sequence length="410" mass="46946">MTNKLLIIEDNPAIAKIQKHIGIKLGFEVDIANSLAAAIDLIEQNEYFCSVVDFVLPDAPYGEAIPFTIGADISTIVMTGKLDNETREYVLRYPIVDYITKESRQAFTYLETQLARLPKNINVRILIVEDSFATRKHLNSLLSRHKYKVSQASDGAQALKQLNSHSDIQVIITDNEMPIMDGITLTSKIRETFNNDEKVIIGISSSKDNQVSARFLKNGANDYLRKPFFPEEFYCRLSQNIEMLDNIATIKQQANSDYLTKLPNRRYFFEQAEINSKINEENKQICILAMIDIDHFKAVNDNLGHDIGDEVLKGFAKIFMRYFNDQLIARLGGEEFSVYFTNTSFDKAKEQLETFRKVIEKCKINNVFFTVSIGLIYQDNYNIDQALKAADEHLYTAKKFGRNILISDKY</sequence>
<dbReference type="InterPro" id="IPR011006">
    <property type="entry name" value="CheY-like_superfamily"/>
</dbReference>
<dbReference type="PROSITE" id="PS01039">
    <property type="entry name" value="SBP_BACTERIAL_3"/>
    <property type="match status" value="1"/>
</dbReference>
<evidence type="ECO:0000259" key="7">
    <source>
        <dbReference type="PROSITE" id="PS50887"/>
    </source>
</evidence>
<evidence type="ECO:0000259" key="6">
    <source>
        <dbReference type="PROSITE" id="PS50110"/>
    </source>
</evidence>
<keyword evidence="5" id="KW-0597">Phosphoprotein</keyword>
<dbReference type="EMBL" id="FOLO01000009">
    <property type="protein sequence ID" value="SFC43403.1"/>
    <property type="molecule type" value="Genomic_DNA"/>
</dbReference>
<evidence type="ECO:0000313" key="8">
    <source>
        <dbReference type="EMBL" id="SFC43403.1"/>
    </source>
</evidence>
<comment type="catalytic activity">
    <reaction evidence="4">
        <text>2 GTP = 3',3'-c-di-GMP + 2 diphosphate</text>
        <dbReference type="Rhea" id="RHEA:24898"/>
        <dbReference type="ChEBI" id="CHEBI:33019"/>
        <dbReference type="ChEBI" id="CHEBI:37565"/>
        <dbReference type="ChEBI" id="CHEBI:58805"/>
        <dbReference type="EC" id="2.7.7.65"/>
    </reaction>
</comment>
<dbReference type="CDD" id="cd01949">
    <property type="entry name" value="GGDEF"/>
    <property type="match status" value="1"/>
</dbReference>
<dbReference type="SMART" id="SM00267">
    <property type="entry name" value="GGDEF"/>
    <property type="match status" value="1"/>
</dbReference>